<evidence type="ECO:0000313" key="1">
    <source>
        <dbReference type="EMBL" id="UQA95707.1"/>
    </source>
</evidence>
<name>A0ABY4ME76_9ACTN</name>
<dbReference type="Proteomes" id="UP000830115">
    <property type="component" value="Chromosome"/>
</dbReference>
<accession>A0ABY4ME76</accession>
<protein>
    <submittedName>
        <fullName evidence="1">Uncharacterized protein</fullName>
    </submittedName>
</protein>
<evidence type="ECO:0000313" key="2">
    <source>
        <dbReference type="Proteomes" id="UP000830115"/>
    </source>
</evidence>
<organism evidence="1 2">
    <name type="scientific">Streptomyces halobius</name>
    <dbReference type="NCBI Taxonomy" id="2879846"/>
    <lineage>
        <taxon>Bacteria</taxon>
        <taxon>Bacillati</taxon>
        <taxon>Actinomycetota</taxon>
        <taxon>Actinomycetes</taxon>
        <taxon>Kitasatosporales</taxon>
        <taxon>Streptomycetaceae</taxon>
        <taxon>Streptomyces</taxon>
    </lineage>
</organism>
<proteinExistence type="predicted"/>
<gene>
    <name evidence="1" type="ORF">K9S39_31025</name>
</gene>
<keyword evidence="2" id="KW-1185">Reference proteome</keyword>
<sequence>MTKRGGRPVQHRTWVVGECWRCDRIGVPVLWLGPVQTDLGTGPFQACEPCILRLEAKVYAYAEQRDTA</sequence>
<reference evidence="1" key="1">
    <citation type="submission" date="2021-10" db="EMBL/GenBank/DDBJ databases">
        <title>Streptomyces nigrumlapis sp.nov.,an antimicrobial producing actinobacterium isolated from Black Gobi rocks.</title>
        <authorList>
            <person name="Wen Y."/>
            <person name="Zhang W."/>
            <person name="Liu X.G."/>
        </authorList>
    </citation>
    <scope>NUCLEOTIDE SEQUENCE</scope>
    <source>
        <strain evidence="1">ST13-2-2</strain>
    </source>
</reference>
<dbReference type="EMBL" id="CP086322">
    <property type="protein sequence ID" value="UQA95707.1"/>
    <property type="molecule type" value="Genomic_DNA"/>
</dbReference>